<evidence type="ECO:0000256" key="1">
    <source>
        <dbReference type="SAM" id="MobiDB-lite"/>
    </source>
</evidence>
<feature type="compositionally biased region" description="Acidic residues" evidence="1">
    <location>
        <begin position="480"/>
        <end position="489"/>
    </location>
</feature>
<sequence length="1208" mass="135328">MYTTASSPSRDSDSEPPSTPRIIHNLPWKTTACGTHSDPSAPSTQTHRSPRLIPSQWTKLDLTNRSPRFPDVYIAPSHSGVPAVHGNIYVIVVSMDPEDLHETFAHGASLSSFCSLEEAAAKGMPALRPSLNDFLIVRDKYRREEDGDSKDAVKSWSHAKKEFPIPVLEQLQKLRDDIYGKDELMSDSKAIAIDGNFCGGIAIERTFRSRFHIRNAQRAYHLTTSFQEARGLEAPHQSNKSDNSKETDYENVLRQWVNELAIRAANEGLCKGAPHVSGIMTQWADLANFPKTGGFDRYAGFSSSVNFWPVSQMNLASARRGERYADGNERLPPTDEDADARGSLKKYLGKYGGNHSDGGDHTVIPTAMTNFMRPHPDVPEECFCLMEFGIVWVLEEFCTLFFSGLHMHGGGLAQYGPLHTVDSIYTRVTVILYPPQAILSGESALAFAALPYPPDPCRACQKRVRKDHQMRRDVENLTPNDDEDEDEEGDEEFAENAKVLQKRDALKTSLLKLPMEWRRRGMHQLSVGRKYTEQATYVSDGGSFLAPQDHFNHSIRSLLQWINGIIQQFPPHYFVRFDKDLLLSAFSMELDGVRLAAEPWDLGPGWTGDDVQIGSKSDVSIESMSPQQIAQRWNTNDCGNLAPYGNTNIKKVEEAFYMLAEEMGRTIPLNVGALRKMERPLGGRPHIADPQGKRKYVLQTRNNNAKKDSLALKQKRKAADQDCGPSPKRQNLAEKPTVEKQVEKQIVVAKDPIEIIYRQNLEAILAKVESPASALINYRLDEDYNDTFMKDLLHISEQEGPSFKPIQNLLSHRMGSIHQHCMANFRPRIPRVDPTSQAIIHVCRELMSQWLSLGSEATYKSAQVVQFFVDRLGAEVTLLDLRKFDVSTPTKMADLQAQLEKAMIINQDSIGRTLLRKIASISGAPDQVKLTLILSKTPRCDALDFGSSLPFFLRPERLTISESARVFSGVLPSVSSNQGSLSLSSSSQSLHSNALTNGTHGDVKQLQLMYEVLYPLLDGVSEPYPPFNETPELTAAVRNFLDYVNTDTDRLSIFRDLASSRFQSLRPGGPWDSDNLPSPRRTIFLQSKAYSKAPSAKRTSTNASQYWNAASDARYNWFLTAEEPTPFLRLWNHFQSTKFQDPDREHRWVKVFPEIGDLQAYLLASDYAIAGLATTPTHVEMAVVLRTVNAGGDTITTTTADEIQYIRG</sequence>
<organism evidence="2 3">
    <name type="scientific">Armillaria luteobubalina</name>
    <dbReference type="NCBI Taxonomy" id="153913"/>
    <lineage>
        <taxon>Eukaryota</taxon>
        <taxon>Fungi</taxon>
        <taxon>Dikarya</taxon>
        <taxon>Basidiomycota</taxon>
        <taxon>Agaricomycotina</taxon>
        <taxon>Agaricomycetes</taxon>
        <taxon>Agaricomycetidae</taxon>
        <taxon>Agaricales</taxon>
        <taxon>Marasmiineae</taxon>
        <taxon>Physalacriaceae</taxon>
        <taxon>Armillaria</taxon>
    </lineage>
</organism>
<dbReference type="Proteomes" id="UP001175228">
    <property type="component" value="Unassembled WGS sequence"/>
</dbReference>
<proteinExistence type="predicted"/>
<feature type="region of interest" description="Disordered" evidence="1">
    <location>
        <begin position="707"/>
        <end position="737"/>
    </location>
</feature>
<dbReference type="EMBL" id="JAUEPU010000003">
    <property type="protein sequence ID" value="KAK0504196.1"/>
    <property type="molecule type" value="Genomic_DNA"/>
</dbReference>
<name>A0AA39QKV3_9AGAR</name>
<feature type="compositionally biased region" description="Polar residues" evidence="1">
    <location>
        <begin position="32"/>
        <end position="47"/>
    </location>
</feature>
<reference evidence="2" key="1">
    <citation type="submission" date="2023-06" db="EMBL/GenBank/DDBJ databases">
        <authorList>
            <consortium name="Lawrence Berkeley National Laboratory"/>
            <person name="Ahrendt S."/>
            <person name="Sahu N."/>
            <person name="Indic B."/>
            <person name="Wong-Bajracharya J."/>
            <person name="Merenyi Z."/>
            <person name="Ke H.-M."/>
            <person name="Monk M."/>
            <person name="Kocsube S."/>
            <person name="Drula E."/>
            <person name="Lipzen A."/>
            <person name="Balint B."/>
            <person name="Henrissat B."/>
            <person name="Andreopoulos B."/>
            <person name="Martin F.M."/>
            <person name="Harder C.B."/>
            <person name="Rigling D."/>
            <person name="Ford K.L."/>
            <person name="Foster G.D."/>
            <person name="Pangilinan J."/>
            <person name="Papanicolaou A."/>
            <person name="Barry K."/>
            <person name="LaButti K."/>
            <person name="Viragh M."/>
            <person name="Koriabine M."/>
            <person name="Yan M."/>
            <person name="Riley R."/>
            <person name="Champramary S."/>
            <person name="Plett K.L."/>
            <person name="Tsai I.J."/>
            <person name="Slot J."/>
            <person name="Sipos G."/>
            <person name="Plett J."/>
            <person name="Nagy L.G."/>
            <person name="Grigoriev I.V."/>
        </authorList>
    </citation>
    <scope>NUCLEOTIDE SEQUENCE</scope>
    <source>
        <strain evidence="2">HWK02</strain>
    </source>
</reference>
<feature type="region of interest" description="Disordered" evidence="1">
    <location>
        <begin position="468"/>
        <end position="489"/>
    </location>
</feature>
<accession>A0AA39QKV3</accession>
<gene>
    <name evidence="2" type="ORF">EDD18DRAFT_1099416</name>
</gene>
<keyword evidence="3" id="KW-1185">Reference proteome</keyword>
<comment type="caution">
    <text evidence="2">The sequence shown here is derived from an EMBL/GenBank/DDBJ whole genome shotgun (WGS) entry which is preliminary data.</text>
</comment>
<feature type="region of interest" description="Disordered" evidence="1">
    <location>
        <begin position="1"/>
        <end position="53"/>
    </location>
</feature>
<protein>
    <submittedName>
        <fullName evidence="2">Uncharacterized protein</fullName>
    </submittedName>
</protein>
<evidence type="ECO:0000313" key="3">
    <source>
        <dbReference type="Proteomes" id="UP001175228"/>
    </source>
</evidence>
<evidence type="ECO:0000313" key="2">
    <source>
        <dbReference type="EMBL" id="KAK0504196.1"/>
    </source>
</evidence>
<dbReference type="AlphaFoldDB" id="A0AA39QKV3"/>